<proteinExistence type="predicted"/>
<sequence>MNLLLPSIKDFWANFIIINMFGIYLADTKSIVANAKIAIGQINTILYFQNKKCFFFRRPHQSGVPLYMSFCNYQVQKIFRLIL</sequence>
<reference evidence="2" key="1">
    <citation type="journal article" date="2018" name="J. Anim. Genet.">
        <title>Acquired interbacterial defense systems protect against interspecies antagonism in the human gut microbiome.</title>
        <authorList>
            <person name="Ross B.D."/>
            <person name="Verster A.J."/>
            <person name="Radey M.C."/>
            <person name="Schmidtke D.T."/>
            <person name="Pope C.E."/>
            <person name="Hoffman L.R."/>
            <person name="Hajjar A."/>
            <person name="Peterson S.B."/>
            <person name="Borenstein E."/>
            <person name="Mougous J."/>
        </authorList>
    </citation>
    <scope>NUCLEOTIDE SEQUENCE [LARGE SCALE GENOMIC DNA]</scope>
    <source>
        <strain evidence="2">H204</strain>
    </source>
</reference>
<accession>A0AAI9S4E6</accession>
<comment type="caution">
    <text evidence="1">The sequence shown here is derived from an EMBL/GenBank/DDBJ whole genome shotgun (WGS) entry which is preliminary data.</text>
</comment>
<evidence type="ECO:0000313" key="2">
    <source>
        <dbReference type="Proteomes" id="UP000327007"/>
    </source>
</evidence>
<dbReference type="Proteomes" id="UP000327007">
    <property type="component" value="Unassembled WGS sequence"/>
</dbReference>
<organism evidence="1 2">
    <name type="scientific">Bacteroides xylanisolvens</name>
    <dbReference type="NCBI Taxonomy" id="371601"/>
    <lineage>
        <taxon>Bacteria</taxon>
        <taxon>Pseudomonadati</taxon>
        <taxon>Bacteroidota</taxon>
        <taxon>Bacteroidia</taxon>
        <taxon>Bacteroidales</taxon>
        <taxon>Bacteroidaceae</taxon>
        <taxon>Bacteroides</taxon>
    </lineage>
</organism>
<dbReference type="EMBL" id="VYQC01000006">
    <property type="protein sequence ID" value="KAA9046473.1"/>
    <property type="molecule type" value="Genomic_DNA"/>
</dbReference>
<dbReference type="AlphaFoldDB" id="A0AAI9S4E6"/>
<protein>
    <submittedName>
        <fullName evidence="1">Uncharacterized protein</fullName>
    </submittedName>
</protein>
<gene>
    <name evidence="1" type="ORF">F6S82_11655</name>
</gene>
<evidence type="ECO:0000313" key="1">
    <source>
        <dbReference type="EMBL" id="KAA9046473.1"/>
    </source>
</evidence>
<name>A0AAI9S4E6_9BACE</name>